<feature type="domain" description="Tr-type G" evidence="4">
    <location>
        <begin position="32"/>
        <end position="252"/>
    </location>
</feature>
<dbReference type="PRINTS" id="PR00315">
    <property type="entry name" value="ELONGATNFCT"/>
</dbReference>
<dbReference type="InterPro" id="IPR027417">
    <property type="entry name" value="P-loop_NTPase"/>
</dbReference>
<dbReference type="GO" id="GO:0032790">
    <property type="term" value="P:ribosome disassembly"/>
    <property type="evidence" value="ECO:0007669"/>
    <property type="project" value="TreeGrafter"/>
</dbReference>
<evidence type="ECO:0000256" key="3">
    <source>
        <dbReference type="ARBA" id="ARBA00023134"/>
    </source>
</evidence>
<dbReference type="InterPro" id="IPR014721">
    <property type="entry name" value="Ribsml_uS5_D2-typ_fold_subgr"/>
</dbReference>
<dbReference type="InterPro" id="IPR000795">
    <property type="entry name" value="T_Tr_GTP-bd_dom"/>
</dbReference>
<dbReference type="NCBIfam" id="TIGR00231">
    <property type="entry name" value="small_GTP"/>
    <property type="match status" value="1"/>
</dbReference>
<dbReference type="GO" id="GO:0005525">
    <property type="term" value="F:GTP binding"/>
    <property type="evidence" value="ECO:0007669"/>
    <property type="project" value="UniProtKB-KW"/>
</dbReference>
<reference evidence="5 6" key="1">
    <citation type="journal article" date="2016" name="Gut Pathog.">
        <title>Whole genome sequencing of "Faecalibaculum rodentium" ALO17, isolated from C57BL/6J laboratory mouse feces.</title>
        <authorList>
            <person name="Lim S."/>
            <person name="Chang D.H."/>
            <person name="Ahn S."/>
            <person name="Kim B.C."/>
        </authorList>
    </citation>
    <scope>NUCLEOTIDE SEQUENCE [LARGE SCALE GENOMIC DNA]</scope>
    <source>
        <strain evidence="5 6">Alo17</strain>
    </source>
</reference>
<evidence type="ECO:0000313" key="6">
    <source>
        <dbReference type="Proteomes" id="UP000069771"/>
    </source>
</evidence>
<dbReference type="Pfam" id="PF00009">
    <property type="entry name" value="GTP_EFTU"/>
    <property type="match status" value="1"/>
</dbReference>
<dbReference type="InterPro" id="IPR005225">
    <property type="entry name" value="Small_GTP-bd"/>
</dbReference>
<dbReference type="SUPFAM" id="SSF54980">
    <property type="entry name" value="EF-G C-terminal domain-like"/>
    <property type="match status" value="1"/>
</dbReference>
<organism evidence="5 6">
    <name type="scientific">Faecalibaculum rodentium</name>
    <dbReference type="NCBI Taxonomy" id="1702221"/>
    <lineage>
        <taxon>Bacteria</taxon>
        <taxon>Bacillati</taxon>
        <taxon>Bacillota</taxon>
        <taxon>Erysipelotrichia</taxon>
        <taxon>Erysipelotrichales</taxon>
        <taxon>Erysipelotrichaceae</taxon>
        <taxon>Faecalibaculum</taxon>
    </lineage>
</organism>
<dbReference type="EMBL" id="CP011391">
    <property type="protein sequence ID" value="AMK55415.1"/>
    <property type="molecule type" value="Genomic_DNA"/>
</dbReference>
<proteinExistence type="predicted"/>
<protein>
    <recommendedName>
        <fullName evidence="4">Tr-type G domain-containing protein</fullName>
    </recommendedName>
</protein>
<dbReference type="PANTHER" id="PTHR43261">
    <property type="entry name" value="TRANSLATION ELONGATION FACTOR G-RELATED"/>
    <property type="match status" value="1"/>
</dbReference>
<dbReference type="Pfam" id="PF03764">
    <property type="entry name" value="EFG_IV"/>
    <property type="match status" value="1"/>
</dbReference>
<name>A0A140DXN8_9FIRM</name>
<dbReference type="SUPFAM" id="SSF52540">
    <property type="entry name" value="P-loop containing nucleoside triphosphate hydrolases"/>
    <property type="match status" value="1"/>
</dbReference>
<dbReference type="Gene3D" id="3.40.50.300">
    <property type="entry name" value="P-loop containing nucleotide triphosphate hydrolases"/>
    <property type="match status" value="1"/>
</dbReference>
<sequence length="853" mass="93429">MPDGSRHRPLSPSAPATTAFSCFGNQWYSEPMKHIVLSILAHVDAGKTTLIESLLYTAGAIRHPGRVDKQTTVLDDDIQERERGITIYAKEAGFAWRDTGVQVIDTPGHADFSSEMERGLSAADLAVVIVSGLDGVQSHTKTIWRLLEAGGIPALVFVNKMDLARRSEEDLLADIQTQLSAAAVPLDPEQIALTDDALLEEWDQTGEISRDHIRTRVAARKLFPVFFGSALHHEGTAELLDALTDLAPERVYGPDLGGFVYKRDDAGVHVKVTGGVLEPRTKLEDLRFDQVKVFQGNRLVNAPTGGVPAGMTAVVTGTDLVPGDVFGAQAPVEGPKLVPSMAYEILVPEGAPDLGPVMARLSAQDPTLDIESDRRGIRIRLAGEVQKEVLTRRIRDLAGIDVGFSVGTPVYRETITAPVKGYGHFEPLRHYAEVHLRLEPAKPGSGITVESEVDTDTLSPRFQAQILSALRHKRHKGVLSGSDLTDVKITVTAGKGHLKHTEGGDFRQAANRAVRQALMTAREAGETVLLEPMISFSIQCDSQFIGTVLYELEKRGASVQVQDDAITGSGPLRNLADFQNELRALTKGGGMLELGETQYEPSPDQDRILAEIDYDPVADLRNTPDSVFCAGGAGFTVPWDEAPEHMHIPLESERTAGYTPAGHRNSVVSEEEARKAFAAVSGRNKNEKKTVKPHKRRDMAMEQQDVTLHPPKPVCYVVDGYNIINSWSSLKTLPLHDARQELIRILSSYQGYLGCRMILVFDGWRVQDNPGSRNMRGALEVVYTRAGQTADAYIEKLVSVLRNEYQLHVATSDGLIQNSVLTKGARRISARELELAIERSAVIPEEYRQHGHD</sequence>
<keyword evidence="6" id="KW-1185">Reference proteome</keyword>
<accession>A0A140DXN8</accession>
<evidence type="ECO:0000256" key="1">
    <source>
        <dbReference type="ARBA" id="ARBA00022741"/>
    </source>
</evidence>
<dbReference type="CDD" id="cd10912">
    <property type="entry name" value="PIN_YacP-like"/>
    <property type="match status" value="1"/>
</dbReference>
<dbReference type="InterPro" id="IPR020568">
    <property type="entry name" value="Ribosomal_Su5_D2-typ_SF"/>
</dbReference>
<dbReference type="SUPFAM" id="SSF54211">
    <property type="entry name" value="Ribosomal protein S5 domain 2-like"/>
    <property type="match status" value="1"/>
</dbReference>
<dbReference type="KEGG" id="fro:AALO17_22810"/>
<dbReference type="InterPro" id="IPR000640">
    <property type="entry name" value="EFG_V-like"/>
</dbReference>
<dbReference type="Pfam" id="PF00679">
    <property type="entry name" value="EFG_C"/>
    <property type="match status" value="1"/>
</dbReference>
<evidence type="ECO:0000259" key="4">
    <source>
        <dbReference type="PROSITE" id="PS51722"/>
    </source>
</evidence>
<evidence type="ECO:0000256" key="2">
    <source>
        <dbReference type="ARBA" id="ARBA00022917"/>
    </source>
</evidence>
<dbReference type="SMART" id="SM00889">
    <property type="entry name" value="EFG_IV"/>
    <property type="match status" value="1"/>
</dbReference>
<gene>
    <name evidence="5" type="ORF">AALO17_22810</name>
</gene>
<dbReference type="InterPro" id="IPR005517">
    <property type="entry name" value="Transl_elong_EFG/EF2_IV"/>
</dbReference>
<dbReference type="Gene3D" id="3.30.230.10">
    <property type="match status" value="1"/>
</dbReference>
<keyword evidence="3" id="KW-0342">GTP-binding</keyword>
<dbReference type="AlphaFoldDB" id="A0A140DXN8"/>
<dbReference type="GO" id="GO:0003924">
    <property type="term" value="F:GTPase activity"/>
    <property type="evidence" value="ECO:0007669"/>
    <property type="project" value="InterPro"/>
</dbReference>
<dbReference type="Proteomes" id="UP000069771">
    <property type="component" value="Chromosome"/>
</dbReference>
<dbReference type="InterPro" id="IPR035647">
    <property type="entry name" value="EFG_III/V"/>
</dbReference>
<dbReference type="PROSITE" id="PS51722">
    <property type="entry name" value="G_TR_2"/>
    <property type="match status" value="1"/>
</dbReference>
<keyword evidence="2" id="KW-0648">Protein biosynthesis</keyword>
<dbReference type="Gene3D" id="3.30.70.240">
    <property type="match status" value="1"/>
</dbReference>
<dbReference type="STRING" id="1702221.AALO17_22810"/>
<dbReference type="PROSITE" id="PS51257">
    <property type="entry name" value="PROKAR_LIPOPROTEIN"/>
    <property type="match status" value="1"/>
</dbReference>
<dbReference type="SMART" id="SM00838">
    <property type="entry name" value="EFG_C"/>
    <property type="match status" value="1"/>
</dbReference>
<keyword evidence="1" id="KW-0547">Nucleotide-binding</keyword>
<dbReference type="PANTHER" id="PTHR43261:SF1">
    <property type="entry name" value="RIBOSOME-RELEASING FACTOR 2, MITOCHONDRIAL"/>
    <property type="match status" value="1"/>
</dbReference>
<dbReference type="PATRIC" id="fig|1702221.3.peg.2220"/>
<evidence type="ECO:0000313" key="5">
    <source>
        <dbReference type="EMBL" id="AMK55415.1"/>
    </source>
</evidence>
<dbReference type="InterPro" id="IPR010298">
    <property type="entry name" value="YacP-like"/>
</dbReference>
<dbReference type="Pfam" id="PF05991">
    <property type="entry name" value="NYN_YacP"/>
    <property type="match status" value="1"/>
</dbReference>